<feature type="transmembrane region" description="Helical" evidence="10">
    <location>
        <begin position="153"/>
        <end position="174"/>
    </location>
</feature>
<evidence type="ECO:0000256" key="3">
    <source>
        <dbReference type="ARBA" id="ARBA00010288"/>
    </source>
</evidence>
<comment type="similarity">
    <text evidence="3 10">Belongs to the RFT1 family.</text>
</comment>
<feature type="transmembrane region" description="Helical" evidence="10">
    <location>
        <begin position="368"/>
        <end position="391"/>
    </location>
</feature>
<keyword evidence="4 10" id="KW-0812">Transmembrane</keyword>
<keyword evidence="12" id="KW-1185">Reference proteome</keyword>
<dbReference type="Pfam" id="PF04506">
    <property type="entry name" value="Rft-1"/>
    <property type="match status" value="1"/>
</dbReference>
<dbReference type="EMBL" id="CP119892">
    <property type="protein sequence ID" value="WFD25372.1"/>
    <property type="molecule type" value="Genomic_DNA"/>
</dbReference>
<feature type="transmembrane region" description="Helical" evidence="10">
    <location>
        <begin position="194"/>
        <end position="216"/>
    </location>
</feature>
<comment type="subcellular location">
    <subcellularLocation>
        <location evidence="1 10">Endoplasmic reticulum membrane</location>
        <topology evidence="1 10">Multi-pass membrane protein</topology>
    </subcellularLocation>
</comment>
<feature type="transmembrane region" description="Helical" evidence="10">
    <location>
        <begin position="403"/>
        <end position="424"/>
    </location>
</feature>
<dbReference type="Proteomes" id="UP001213623">
    <property type="component" value="Chromosome 1"/>
</dbReference>
<dbReference type="PANTHER" id="PTHR13117:SF5">
    <property type="entry name" value="PROTEIN RFT1 HOMOLOG"/>
    <property type="match status" value="1"/>
</dbReference>
<feature type="transmembrane region" description="Helical" evidence="10">
    <location>
        <begin position="328"/>
        <end position="348"/>
    </location>
</feature>
<evidence type="ECO:0000256" key="4">
    <source>
        <dbReference type="ARBA" id="ARBA00022692"/>
    </source>
</evidence>
<comment type="function">
    <text evidence="9 10">Intramembrane glycolipid transporter that operates in the biosynthetic pathway of dolichol-linked oligosaccharides, the glycan precursors employed in protein asparagine (N)-glycosylation. The sequential addition of sugars to dolichol pyrophosphate produces dolichol-linked oligosaccharides containing fourteen sugars, including two GlcNAcs, nine mannoses and three glucoses. Once assembled, the oligosaccharide is transferred from the lipid to nascent proteins by oligosaccharyltransferases. The assembly of dolichol-linked oligosaccharides begins on the cytosolic side of the endoplasmic reticulum membrane and finishes in its lumen. RFT1 could mediate the translocation of the cytosolically oriented intermediate DolPP-GlcNAc2Man5, produced by ALG11, into the ER lumen where dolichol-linked oligosaccharides assembly continues. However, the intramembrane lipid transporter activity could not be confirmed in vitro.</text>
</comment>
<evidence type="ECO:0000256" key="10">
    <source>
        <dbReference type="RuleBase" id="RU365067"/>
    </source>
</evidence>
<evidence type="ECO:0000256" key="5">
    <source>
        <dbReference type="ARBA" id="ARBA00022824"/>
    </source>
</evidence>
<gene>
    <name evidence="11" type="primary">RFT1</name>
    <name evidence="11" type="ORF">MNAN1_000338</name>
</gene>
<evidence type="ECO:0000256" key="8">
    <source>
        <dbReference type="ARBA" id="ARBA00044793"/>
    </source>
</evidence>
<keyword evidence="10" id="KW-0813">Transport</keyword>
<dbReference type="GO" id="GO:0005789">
    <property type="term" value="C:endoplasmic reticulum membrane"/>
    <property type="evidence" value="ECO:0007669"/>
    <property type="project" value="UniProtKB-SubCell"/>
</dbReference>
<evidence type="ECO:0000313" key="12">
    <source>
        <dbReference type="Proteomes" id="UP001213623"/>
    </source>
</evidence>
<keyword evidence="7 10" id="KW-0472">Membrane</keyword>
<evidence type="ECO:0000256" key="9">
    <source>
        <dbReference type="ARBA" id="ARBA00045912"/>
    </source>
</evidence>
<keyword evidence="5 10" id="KW-0256">Endoplasmic reticulum</keyword>
<feature type="transmembrane region" description="Helical" evidence="10">
    <location>
        <begin position="79"/>
        <end position="104"/>
    </location>
</feature>
<dbReference type="InterPro" id="IPR007594">
    <property type="entry name" value="RFT1"/>
</dbReference>
<organism evidence="11 12">
    <name type="scientific">Malassezia nana</name>
    <dbReference type="NCBI Taxonomy" id="180528"/>
    <lineage>
        <taxon>Eukaryota</taxon>
        <taxon>Fungi</taxon>
        <taxon>Dikarya</taxon>
        <taxon>Basidiomycota</taxon>
        <taxon>Ustilaginomycotina</taxon>
        <taxon>Malasseziomycetes</taxon>
        <taxon>Malasseziales</taxon>
        <taxon>Malasseziaceae</taxon>
        <taxon>Malassezia</taxon>
    </lineage>
</organism>
<feature type="transmembrane region" description="Helical" evidence="10">
    <location>
        <begin position="430"/>
        <end position="449"/>
    </location>
</feature>
<evidence type="ECO:0000256" key="1">
    <source>
        <dbReference type="ARBA" id="ARBA00004477"/>
    </source>
</evidence>
<evidence type="ECO:0000256" key="2">
    <source>
        <dbReference type="ARBA" id="ARBA00004922"/>
    </source>
</evidence>
<protein>
    <recommendedName>
        <fullName evidence="8 10">Man(5)GlcNAc(2)-PP-dolichol translocation protein RFT1</fullName>
    </recommendedName>
</protein>
<name>A0AAF0J108_9BASI</name>
<sequence>MAPGRAARALLLLQVGVRLFTFVLNQLLLRTVSPAVFGAAHVQLELVLSIALSLARDGVRAAVLRPPPTRRGSTTAQALHNLALVPAAAGGVLAAVVGGAYLRYMAPPALWAQAGAALPVSVALYGIGAYLELLAEPLHARALALPQYVRVRVGMEVGGVLARALVLVLLLPPARLQWLRTHGESYLTVPSGDLPWTLIAFALARAAYGAAVWVVAAASLAHLLSWADVARALWPSWHAPLFATPETQALVRVTTTQAVLKLVLTEGDKLALTRLTSLAHQGGYALASNYGSVVARTVFQPLEESVRLQLARRTDEAGMVHALTLLQVLLRAHLLLGAVLVAVGPPLARPALRLVAGAAWAAPSSPAAPILATYCWYVPVMGINGLLEAFVQSVAPPDVLSRYSRVLVASSAAFVAVLAAAHVWDAESAIVWANVVALGVRAGAAYAYVQRHEAPTPQAREITWRALMPRARTVALQRGRVWGPWA</sequence>
<dbReference type="GO" id="GO:0006488">
    <property type="term" value="P:dolichol-linked oligosaccharide biosynthetic process"/>
    <property type="evidence" value="ECO:0007669"/>
    <property type="project" value="InterPro"/>
</dbReference>
<comment type="pathway">
    <text evidence="2">Protein modification; protein glycosylation.</text>
</comment>
<dbReference type="AlphaFoldDB" id="A0AAF0J108"/>
<evidence type="ECO:0000256" key="7">
    <source>
        <dbReference type="ARBA" id="ARBA00023136"/>
    </source>
</evidence>
<accession>A0AAF0J108</accession>
<evidence type="ECO:0000313" key="11">
    <source>
        <dbReference type="EMBL" id="WFD25372.1"/>
    </source>
</evidence>
<evidence type="ECO:0000256" key="6">
    <source>
        <dbReference type="ARBA" id="ARBA00022989"/>
    </source>
</evidence>
<comment type="caution">
    <text evidence="10">Lacks conserved residue(s) required for the propagation of feature annotation.</text>
</comment>
<proteinExistence type="inferred from homology"/>
<keyword evidence="6 10" id="KW-1133">Transmembrane helix</keyword>
<dbReference type="GO" id="GO:0034203">
    <property type="term" value="P:glycolipid translocation"/>
    <property type="evidence" value="ECO:0007669"/>
    <property type="project" value="TreeGrafter"/>
</dbReference>
<reference evidence="11" key="1">
    <citation type="submission" date="2023-03" db="EMBL/GenBank/DDBJ databases">
        <title>Mating type loci evolution in Malassezia.</title>
        <authorList>
            <person name="Coelho M.A."/>
        </authorList>
    </citation>
    <scope>NUCLEOTIDE SEQUENCE</scope>
    <source>
        <strain evidence="11">CBS 9557</strain>
    </source>
</reference>
<dbReference type="PANTHER" id="PTHR13117">
    <property type="entry name" value="ENDOPLASMIC RETICULUM MULTISPAN TRANSMEMBRANE PROTEIN-RELATED"/>
    <property type="match status" value="1"/>
</dbReference>
<feature type="transmembrane region" description="Helical" evidence="10">
    <location>
        <begin position="110"/>
        <end position="133"/>
    </location>
</feature>